<proteinExistence type="predicted"/>
<feature type="compositionally biased region" description="Polar residues" evidence="1">
    <location>
        <begin position="158"/>
        <end position="177"/>
    </location>
</feature>
<gene>
    <name evidence="2" type="ORF">DASC09_039620</name>
</gene>
<organism evidence="2 3">
    <name type="scientific">Saccharomycopsis crataegensis</name>
    <dbReference type="NCBI Taxonomy" id="43959"/>
    <lineage>
        <taxon>Eukaryota</taxon>
        <taxon>Fungi</taxon>
        <taxon>Dikarya</taxon>
        <taxon>Ascomycota</taxon>
        <taxon>Saccharomycotina</taxon>
        <taxon>Saccharomycetes</taxon>
        <taxon>Saccharomycopsidaceae</taxon>
        <taxon>Saccharomycopsis</taxon>
    </lineage>
</organism>
<dbReference type="EMBL" id="BTFZ01000011">
    <property type="protein sequence ID" value="GMM36637.1"/>
    <property type="molecule type" value="Genomic_DNA"/>
</dbReference>
<comment type="caution">
    <text evidence="2">The sequence shown here is derived from an EMBL/GenBank/DDBJ whole genome shotgun (WGS) entry which is preliminary data.</text>
</comment>
<dbReference type="GeneID" id="90074612"/>
<keyword evidence="3" id="KW-1185">Reference proteome</keyword>
<feature type="region of interest" description="Disordered" evidence="1">
    <location>
        <begin position="1"/>
        <end position="49"/>
    </location>
</feature>
<protein>
    <submittedName>
        <fullName evidence="2">Uncharacterized protein</fullName>
    </submittedName>
</protein>
<dbReference type="Proteomes" id="UP001360560">
    <property type="component" value="Unassembled WGS sequence"/>
</dbReference>
<dbReference type="RefSeq" id="XP_064853633.1">
    <property type="nucleotide sequence ID" value="XM_064997561.1"/>
</dbReference>
<dbReference type="AlphaFoldDB" id="A0AAV5QQ57"/>
<feature type="compositionally biased region" description="Low complexity" evidence="1">
    <location>
        <begin position="140"/>
        <end position="156"/>
    </location>
</feature>
<reference evidence="2 3" key="1">
    <citation type="journal article" date="2023" name="Elife">
        <title>Identification of key yeast species and microbe-microbe interactions impacting larval growth of Drosophila in the wild.</title>
        <authorList>
            <person name="Mure A."/>
            <person name="Sugiura Y."/>
            <person name="Maeda R."/>
            <person name="Honda K."/>
            <person name="Sakurai N."/>
            <person name="Takahashi Y."/>
            <person name="Watada M."/>
            <person name="Katoh T."/>
            <person name="Gotoh A."/>
            <person name="Gotoh Y."/>
            <person name="Taniguchi I."/>
            <person name="Nakamura K."/>
            <person name="Hayashi T."/>
            <person name="Katayama T."/>
            <person name="Uemura T."/>
            <person name="Hattori Y."/>
        </authorList>
    </citation>
    <scope>NUCLEOTIDE SEQUENCE [LARGE SCALE GENOMIC DNA]</scope>
    <source>
        <strain evidence="2 3">SC-9</strain>
    </source>
</reference>
<evidence type="ECO:0000313" key="2">
    <source>
        <dbReference type="EMBL" id="GMM36637.1"/>
    </source>
</evidence>
<sequence>MTPNHDPEGTGSSSNMQSMGVSSTVNNSTIGNTNRTIDIINDNSPESDVQLSSPKLLASSVDNNVNINGRFIPSSSTISLLSLGADEGSASYQDDQHDMGSAESSGFQLNSKRSQLSLSVKSLRNTGAINQQRHKYYNSATSALTSPTTPSSSAPSKTLFNNTSIPNSSVDPTPSNISRLSAQLKKTSLNSPVNNPINTRTTSPRISDKFGSLDDSQFHAPNSLQKKNSFMNGIISIDETPDSPNLEPTSFSNSPSKIFLFHRRQSNNENLPKNISHLSLSAMGNDKANQPPPLVNRRPSYKNLSFQDSILFTPGSASNLRNMNGDYGTKAKNISINSIPNRGNESPVLRPVQTPGSDICMTPLMLSSYKGSNNLDSNSTINYVDNSLIRHQEEESAIINDEDEDDEGFV</sequence>
<feature type="region of interest" description="Disordered" evidence="1">
    <location>
        <begin position="88"/>
        <end position="110"/>
    </location>
</feature>
<accession>A0AAV5QQ57</accession>
<feature type="compositionally biased region" description="Low complexity" evidence="1">
    <location>
        <begin position="11"/>
        <end position="43"/>
    </location>
</feature>
<feature type="region of interest" description="Disordered" evidence="1">
    <location>
        <begin position="140"/>
        <end position="177"/>
    </location>
</feature>
<name>A0AAV5QQ57_9ASCO</name>
<evidence type="ECO:0000256" key="1">
    <source>
        <dbReference type="SAM" id="MobiDB-lite"/>
    </source>
</evidence>
<evidence type="ECO:0000313" key="3">
    <source>
        <dbReference type="Proteomes" id="UP001360560"/>
    </source>
</evidence>